<keyword evidence="5" id="KW-0547">Nucleotide-binding</keyword>
<accession>A0A2N6K1P3</accession>
<keyword evidence="6" id="KW-0378">Hydrolase</keyword>
<feature type="transmembrane region" description="Helical" evidence="11">
    <location>
        <begin position="162"/>
        <end position="187"/>
    </location>
</feature>
<evidence type="ECO:0000256" key="8">
    <source>
        <dbReference type="ARBA" id="ARBA00022840"/>
    </source>
</evidence>
<evidence type="ECO:0000313" key="16">
    <source>
        <dbReference type="Proteomes" id="UP000235036"/>
    </source>
</evidence>
<reference evidence="15 16" key="1">
    <citation type="submission" date="2017-08" db="EMBL/GenBank/DDBJ databases">
        <title>Genomes of Fischerella (Mastigocladus) sp. strains.</title>
        <authorList>
            <person name="Miller S.R."/>
        </authorList>
    </citation>
    <scope>NUCLEOTIDE SEQUENCE [LARGE SCALE GENOMIC DNA]</scope>
    <source>
        <strain evidence="15 16">CCMEE 5323</strain>
    </source>
</reference>
<organism evidence="15 16">
    <name type="scientific">Fischerella muscicola CCMEE 5323</name>
    <dbReference type="NCBI Taxonomy" id="2019572"/>
    <lineage>
        <taxon>Bacteria</taxon>
        <taxon>Bacillati</taxon>
        <taxon>Cyanobacteriota</taxon>
        <taxon>Cyanophyceae</taxon>
        <taxon>Nostocales</taxon>
        <taxon>Hapalosiphonaceae</taxon>
        <taxon>Fischerella</taxon>
    </lineage>
</organism>
<feature type="transmembrane region" description="Helical" evidence="11">
    <location>
        <begin position="380"/>
        <end position="404"/>
    </location>
</feature>
<evidence type="ECO:0000256" key="9">
    <source>
        <dbReference type="ARBA" id="ARBA00022989"/>
    </source>
</evidence>
<evidence type="ECO:0000256" key="5">
    <source>
        <dbReference type="ARBA" id="ARBA00022741"/>
    </source>
</evidence>
<dbReference type="Pfam" id="PF00005">
    <property type="entry name" value="ABC_tran"/>
    <property type="match status" value="1"/>
</dbReference>
<comment type="subcellular location">
    <subcellularLocation>
        <location evidence="1">Cell membrane</location>
        <topology evidence="1">Multi-pass membrane protein</topology>
    </subcellularLocation>
</comment>
<evidence type="ECO:0000256" key="11">
    <source>
        <dbReference type="SAM" id="Phobius"/>
    </source>
</evidence>
<feature type="transmembrane region" description="Helical" evidence="11">
    <location>
        <begin position="273"/>
        <end position="298"/>
    </location>
</feature>
<dbReference type="Gene3D" id="3.40.50.300">
    <property type="entry name" value="P-loop containing nucleotide triphosphate hydrolases"/>
    <property type="match status" value="1"/>
</dbReference>
<dbReference type="GO" id="GO:0005886">
    <property type="term" value="C:plasma membrane"/>
    <property type="evidence" value="ECO:0007669"/>
    <property type="project" value="UniProtKB-SubCell"/>
</dbReference>
<dbReference type="PROSITE" id="PS50893">
    <property type="entry name" value="ABC_TRANSPORTER_2"/>
    <property type="match status" value="1"/>
</dbReference>
<keyword evidence="7" id="KW-0645">Protease</keyword>
<dbReference type="CDD" id="cd18570">
    <property type="entry name" value="ABC_6TM_PCAT1_LagD_like"/>
    <property type="match status" value="1"/>
</dbReference>
<dbReference type="GO" id="GO:0015421">
    <property type="term" value="F:ABC-type oligopeptide transporter activity"/>
    <property type="evidence" value="ECO:0007669"/>
    <property type="project" value="TreeGrafter"/>
</dbReference>
<evidence type="ECO:0000256" key="7">
    <source>
        <dbReference type="ARBA" id="ARBA00022807"/>
    </source>
</evidence>
<dbReference type="SUPFAM" id="SSF90123">
    <property type="entry name" value="ABC transporter transmembrane region"/>
    <property type="match status" value="1"/>
</dbReference>
<proteinExistence type="predicted"/>
<dbReference type="InterPro" id="IPR003439">
    <property type="entry name" value="ABC_transporter-like_ATP-bd"/>
</dbReference>
<dbReference type="PROSITE" id="PS00211">
    <property type="entry name" value="ABC_TRANSPORTER_1"/>
    <property type="match status" value="1"/>
</dbReference>
<evidence type="ECO:0000256" key="2">
    <source>
        <dbReference type="ARBA" id="ARBA00022448"/>
    </source>
</evidence>
<dbReference type="Pfam" id="PF00664">
    <property type="entry name" value="ABC_membrane"/>
    <property type="match status" value="1"/>
</dbReference>
<dbReference type="FunFam" id="3.40.50.300:FF:000299">
    <property type="entry name" value="ABC transporter ATP-binding protein/permease"/>
    <property type="match status" value="1"/>
</dbReference>
<dbReference type="Pfam" id="PF03412">
    <property type="entry name" value="Peptidase_C39"/>
    <property type="match status" value="1"/>
</dbReference>
<evidence type="ECO:0000256" key="10">
    <source>
        <dbReference type="ARBA" id="ARBA00023136"/>
    </source>
</evidence>
<gene>
    <name evidence="15" type="ORF">CEN44_14800</name>
</gene>
<dbReference type="InterPro" id="IPR003593">
    <property type="entry name" value="AAA+_ATPase"/>
</dbReference>
<dbReference type="InterPro" id="IPR011527">
    <property type="entry name" value="ABC1_TM_dom"/>
</dbReference>
<dbReference type="InterPro" id="IPR039421">
    <property type="entry name" value="Type_1_exporter"/>
</dbReference>
<dbReference type="Gene3D" id="1.20.1560.10">
    <property type="entry name" value="ABC transporter type 1, transmembrane domain"/>
    <property type="match status" value="1"/>
</dbReference>
<protein>
    <submittedName>
        <fullName evidence="15">ABC transporter ATP-binding protein</fullName>
    </submittedName>
</protein>
<dbReference type="SUPFAM" id="SSF52540">
    <property type="entry name" value="P-loop containing nucleoside triphosphate hydrolases"/>
    <property type="match status" value="1"/>
</dbReference>
<dbReference type="InterPro" id="IPR036640">
    <property type="entry name" value="ABC1_TM_sf"/>
</dbReference>
<dbReference type="CDD" id="cd02418">
    <property type="entry name" value="Peptidase_C39B"/>
    <property type="match status" value="1"/>
</dbReference>
<dbReference type="EMBL" id="NRQW01000326">
    <property type="protein sequence ID" value="PLZ88707.1"/>
    <property type="molecule type" value="Genomic_DNA"/>
</dbReference>
<dbReference type="RefSeq" id="WP_102205353.1">
    <property type="nucleotide sequence ID" value="NZ_CAWNVR010000429.1"/>
</dbReference>
<feature type="domain" description="ABC transporter" evidence="12">
    <location>
        <begin position="472"/>
        <end position="714"/>
    </location>
</feature>
<dbReference type="GO" id="GO:0005524">
    <property type="term" value="F:ATP binding"/>
    <property type="evidence" value="ECO:0007669"/>
    <property type="project" value="UniProtKB-KW"/>
</dbReference>
<sequence length="724" mass="80174">MKYPVVLQHNEEDCGPACLATISKYYGQLFTINRTREAAGTGQLGTTLLNLKQGAQVLGFNARGVKAVIDLVDKQQIPLPAIIHWKGNHWTVLYGRRGKQYIVADPLVGVRYLTKEALLTGWTNGVMLLLEPRPDFLSQTDDQDKVGGWKRLGQRLFNYRHILAEALLLNFVVGLLALLSPFLIQILTDDVLVRGDTQLLTGIVLGVLAMSLISSALQWVQGNLVAHFAHRLELDLVLEFGRTILRLPLSYYESRRSGEVVSRLRDIQTINQLVSQVGVNLPSQLLIAIAALALMLFYSPKLTLASLLIAFFMPLSTVVFFPALQQKIRTVLGLAAENQGILVETFKGALVVKTTNAAPEFWQEFQTRYGRQANFMFRTVQIVITNNIFSSWVATSGGIILLWFGSTLVINREISIGQLLAFNSLNAQIIALVNTVVGFVTEFTRAQAATERLNEVIQSTPEFPEVNHKPFVNIPDNAEIICSYLNFHHAGRVDLLRDFSLTLPGGKVIAIIGQSGCGKSTLAKLLAGLYTPQSGNIRIHHYNLQDLSPDCLRQQVILVPQEAHFWSRSILDNLCLGNPQLSFEQVVTACQVADADTFISKLPEKYQTILGEFGANLSGGQRQRLAIARGIITHPPILILDESTAGLDPKSESTVLDQLLAYRQGKTTILISHRPQVIQRADWIVLLEAGQLKLQGTPSELLNIPGEHLDFLQTLRSSAFQNNT</sequence>
<keyword evidence="3" id="KW-1003">Cell membrane</keyword>
<dbReference type="GO" id="GO:0006508">
    <property type="term" value="P:proteolysis"/>
    <property type="evidence" value="ECO:0007669"/>
    <property type="project" value="InterPro"/>
</dbReference>
<dbReference type="PANTHER" id="PTHR43394">
    <property type="entry name" value="ATP-DEPENDENT PERMEASE MDL1, MITOCHONDRIAL"/>
    <property type="match status" value="1"/>
</dbReference>
<keyword evidence="2" id="KW-0813">Transport</keyword>
<dbReference type="SMART" id="SM00382">
    <property type="entry name" value="AAA"/>
    <property type="match status" value="1"/>
</dbReference>
<dbReference type="InterPro" id="IPR027417">
    <property type="entry name" value="P-loop_NTPase"/>
</dbReference>
<keyword evidence="4 11" id="KW-0812">Transmembrane</keyword>
<dbReference type="InterPro" id="IPR005074">
    <property type="entry name" value="Peptidase_C39"/>
</dbReference>
<comment type="caution">
    <text evidence="15">The sequence shown here is derived from an EMBL/GenBank/DDBJ whole genome shotgun (WGS) entry which is preliminary data.</text>
</comment>
<evidence type="ECO:0000256" key="3">
    <source>
        <dbReference type="ARBA" id="ARBA00022475"/>
    </source>
</evidence>
<dbReference type="Proteomes" id="UP000235036">
    <property type="component" value="Unassembled WGS sequence"/>
</dbReference>
<evidence type="ECO:0000256" key="1">
    <source>
        <dbReference type="ARBA" id="ARBA00004651"/>
    </source>
</evidence>
<dbReference type="PANTHER" id="PTHR43394:SF1">
    <property type="entry name" value="ATP-BINDING CASSETTE SUB-FAMILY B MEMBER 10, MITOCHONDRIAL"/>
    <property type="match status" value="1"/>
</dbReference>
<feature type="domain" description="ABC transmembrane type-1" evidence="13">
    <location>
        <begin position="166"/>
        <end position="445"/>
    </location>
</feature>
<keyword evidence="10 11" id="KW-0472">Membrane</keyword>
<evidence type="ECO:0000259" key="12">
    <source>
        <dbReference type="PROSITE" id="PS50893"/>
    </source>
</evidence>
<keyword evidence="16" id="KW-1185">Reference proteome</keyword>
<name>A0A2N6K1P3_FISMU</name>
<dbReference type="InterPro" id="IPR017871">
    <property type="entry name" value="ABC_transporter-like_CS"/>
</dbReference>
<keyword evidence="7" id="KW-0788">Thiol protease</keyword>
<dbReference type="GO" id="GO:0016887">
    <property type="term" value="F:ATP hydrolysis activity"/>
    <property type="evidence" value="ECO:0007669"/>
    <property type="project" value="InterPro"/>
</dbReference>
<evidence type="ECO:0000313" key="15">
    <source>
        <dbReference type="EMBL" id="PLZ88707.1"/>
    </source>
</evidence>
<dbReference type="Gene3D" id="3.90.70.10">
    <property type="entry name" value="Cysteine proteinases"/>
    <property type="match status" value="1"/>
</dbReference>
<evidence type="ECO:0000259" key="13">
    <source>
        <dbReference type="PROSITE" id="PS50929"/>
    </source>
</evidence>
<feature type="transmembrane region" description="Helical" evidence="11">
    <location>
        <begin position="304"/>
        <end position="324"/>
    </location>
</feature>
<dbReference type="PROSITE" id="PS50990">
    <property type="entry name" value="PEPTIDASE_C39"/>
    <property type="match status" value="1"/>
</dbReference>
<dbReference type="PROSITE" id="PS50929">
    <property type="entry name" value="ABC_TM1F"/>
    <property type="match status" value="1"/>
</dbReference>
<keyword evidence="9 11" id="KW-1133">Transmembrane helix</keyword>
<keyword evidence="8 15" id="KW-0067">ATP-binding</keyword>
<dbReference type="GO" id="GO:0008234">
    <property type="term" value="F:cysteine-type peptidase activity"/>
    <property type="evidence" value="ECO:0007669"/>
    <property type="project" value="UniProtKB-KW"/>
</dbReference>
<dbReference type="AlphaFoldDB" id="A0A2N6K1P3"/>
<feature type="domain" description="Peptidase C39" evidence="14">
    <location>
        <begin position="8"/>
        <end position="129"/>
    </location>
</feature>
<evidence type="ECO:0000256" key="6">
    <source>
        <dbReference type="ARBA" id="ARBA00022801"/>
    </source>
</evidence>
<evidence type="ECO:0000259" key="14">
    <source>
        <dbReference type="PROSITE" id="PS50990"/>
    </source>
</evidence>
<evidence type="ECO:0000256" key="4">
    <source>
        <dbReference type="ARBA" id="ARBA00022692"/>
    </source>
</evidence>
<feature type="transmembrane region" description="Helical" evidence="11">
    <location>
        <begin position="199"/>
        <end position="220"/>
    </location>
</feature>